<proteinExistence type="predicted"/>
<keyword evidence="2 5" id="KW-0489">Methyltransferase</keyword>
<keyword evidence="1" id="KW-0597">Phosphoprotein</keyword>
<evidence type="ECO:0000256" key="1">
    <source>
        <dbReference type="ARBA" id="ARBA00022553"/>
    </source>
</evidence>
<gene>
    <name evidence="5" type="ORF">QVH07_16425</name>
</gene>
<protein>
    <submittedName>
        <fullName evidence="5">SAM-dependent methyltransferase</fullName>
    </submittedName>
</protein>
<dbReference type="GO" id="GO:0032259">
    <property type="term" value="P:methylation"/>
    <property type="evidence" value="ECO:0007669"/>
    <property type="project" value="UniProtKB-KW"/>
</dbReference>
<keyword evidence="4" id="KW-0949">S-adenosyl-L-methionine</keyword>
<dbReference type="PROSITE" id="PS51585">
    <property type="entry name" value="SAM_MT_TPMT"/>
    <property type="match status" value="1"/>
</dbReference>
<dbReference type="SUPFAM" id="SSF53335">
    <property type="entry name" value="S-adenosyl-L-methionine-dependent methyltransferases"/>
    <property type="match status" value="1"/>
</dbReference>
<dbReference type="EMBL" id="JAUEPH010000008">
    <property type="protein sequence ID" value="MDN3205748.1"/>
    <property type="molecule type" value="Genomic_DNA"/>
</dbReference>
<name>A0ABT7YGV1_9BACT</name>
<dbReference type="GO" id="GO:0008168">
    <property type="term" value="F:methyltransferase activity"/>
    <property type="evidence" value="ECO:0007669"/>
    <property type="project" value="UniProtKB-KW"/>
</dbReference>
<comment type="caution">
    <text evidence="5">The sequence shown here is derived from an EMBL/GenBank/DDBJ whole genome shotgun (WGS) entry which is preliminary data.</text>
</comment>
<dbReference type="Gene3D" id="3.40.50.150">
    <property type="entry name" value="Vaccinia Virus protein VP39"/>
    <property type="match status" value="1"/>
</dbReference>
<dbReference type="Pfam" id="PF05724">
    <property type="entry name" value="TPMT"/>
    <property type="match status" value="1"/>
</dbReference>
<keyword evidence="6" id="KW-1185">Reference proteome</keyword>
<evidence type="ECO:0000256" key="4">
    <source>
        <dbReference type="ARBA" id="ARBA00022691"/>
    </source>
</evidence>
<evidence type="ECO:0000256" key="3">
    <source>
        <dbReference type="ARBA" id="ARBA00022679"/>
    </source>
</evidence>
<dbReference type="Proteomes" id="UP001171916">
    <property type="component" value="Unassembled WGS sequence"/>
</dbReference>
<dbReference type="PANTHER" id="PTHR32183:SF11">
    <property type="entry name" value="THIOL METHYLTRANSFERASE 2-RELATED"/>
    <property type="match status" value="1"/>
</dbReference>
<dbReference type="CDD" id="cd02440">
    <property type="entry name" value="AdoMet_MTases"/>
    <property type="match status" value="1"/>
</dbReference>
<accession>A0ABT7YGV1</accession>
<evidence type="ECO:0000313" key="6">
    <source>
        <dbReference type="Proteomes" id="UP001171916"/>
    </source>
</evidence>
<dbReference type="InterPro" id="IPR008854">
    <property type="entry name" value="TPMT"/>
</dbReference>
<evidence type="ECO:0000256" key="2">
    <source>
        <dbReference type="ARBA" id="ARBA00022603"/>
    </source>
</evidence>
<reference evidence="5" key="1">
    <citation type="submission" date="2023-06" db="EMBL/GenBank/DDBJ databases">
        <title>Robiginitalea aurantiacus sp. nov. and Algoriphagus sediminis sp. nov., isolated from coastal sediment.</title>
        <authorList>
            <person name="Zhou Z.Y."/>
            <person name="An J."/>
            <person name="Jia Y.W."/>
            <person name="Du Z.J."/>
        </authorList>
    </citation>
    <scope>NUCLEOTIDE SEQUENCE</scope>
    <source>
        <strain evidence="5">C2-7</strain>
    </source>
</reference>
<sequence length="193" mass="22383">MMNLDEVYWSSRYASGRTGWDIGYPSPPITQYLDQLDNKSLKILLPGAGNAYEASYAFQKGFQNLFILDIAKAPLEKFKKANPLFPAKQLIRDDFFNHNETYDLVLEQTFFCALDPELRRDYVNKMHELINPKGRLAGVLFNRKFDFQGPPFGGTEEEYRSYFSEKFDGVFASCYNSIPERMGSELWINLRPK</sequence>
<dbReference type="InterPro" id="IPR029063">
    <property type="entry name" value="SAM-dependent_MTases_sf"/>
</dbReference>
<organism evidence="5 6">
    <name type="scientific">Algoriphagus sediminis</name>
    <dbReference type="NCBI Taxonomy" id="3057113"/>
    <lineage>
        <taxon>Bacteria</taxon>
        <taxon>Pseudomonadati</taxon>
        <taxon>Bacteroidota</taxon>
        <taxon>Cytophagia</taxon>
        <taxon>Cytophagales</taxon>
        <taxon>Cyclobacteriaceae</taxon>
        <taxon>Algoriphagus</taxon>
    </lineage>
</organism>
<dbReference type="PANTHER" id="PTHR32183">
    <property type="match status" value="1"/>
</dbReference>
<keyword evidence="3" id="KW-0808">Transferase</keyword>
<evidence type="ECO:0000313" key="5">
    <source>
        <dbReference type="EMBL" id="MDN3205748.1"/>
    </source>
</evidence>
<dbReference type="RefSeq" id="WP_290002589.1">
    <property type="nucleotide sequence ID" value="NZ_JAUEPH010000008.1"/>
</dbReference>